<dbReference type="Pfam" id="PF07715">
    <property type="entry name" value="Plug"/>
    <property type="match status" value="1"/>
</dbReference>
<evidence type="ECO:0000313" key="19">
    <source>
        <dbReference type="EMBL" id="RRJ19551.1"/>
    </source>
</evidence>
<dbReference type="Gene3D" id="2.170.130.10">
    <property type="entry name" value="TonB-dependent receptor, plug domain"/>
    <property type="match status" value="1"/>
</dbReference>
<keyword evidence="7 16" id="KW-0732">Signal</keyword>
<dbReference type="CDD" id="cd01347">
    <property type="entry name" value="ligand_gated_channel"/>
    <property type="match status" value="1"/>
</dbReference>
<evidence type="ECO:0000256" key="11">
    <source>
        <dbReference type="ARBA" id="ARBA00023136"/>
    </source>
</evidence>
<evidence type="ECO:0000256" key="7">
    <source>
        <dbReference type="ARBA" id="ARBA00022729"/>
    </source>
</evidence>
<dbReference type="InterPro" id="IPR000531">
    <property type="entry name" value="Beta-barrel_TonB"/>
</dbReference>
<protein>
    <submittedName>
        <fullName evidence="19">Catecholate siderophore receptor Fiu</fullName>
    </submittedName>
</protein>
<dbReference type="InterPro" id="IPR036942">
    <property type="entry name" value="Beta-barrel_TonB_sf"/>
</dbReference>
<evidence type="ECO:0000259" key="18">
    <source>
        <dbReference type="Pfam" id="PF07715"/>
    </source>
</evidence>
<dbReference type="Proteomes" id="UP000276260">
    <property type="component" value="Unassembled WGS sequence"/>
</dbReference>
<evidence type="ECO:0000313" key="20">
    <source>
        <dbReference type="Proteomes" id="UP000276260"/>
    </source>
</evidence>
<feature type="domain" description="TonB-dependent receptor-like beta-barrel" evidence="17">
    <location>
        <begin position="279"/>
        <end position="750"/>
    </location>
</feature>
<evidence type="ECO:0000256" key="5">
    <source>
        <dbReference type="ARBA" id="ARBA00022496"/>
    </source>
</evidence>
<dbReference type="InterPro" id="IPR039426">
    <property type="entry name" value="TonB-dep_rcpt-like"/>
</dbReference>
<keyword evidence="4 14" id="KW-1134">Transmembrane beta strand</keyword>
<dbReference type="GO" id="GO:0015344">
    <property type="term" value="F:siderophore uptake transmembrane transporter activity"/>
    <property type="evidence" value="ECO:0007669"/>
    <property type="project" value="TreeGrafter"/>
</dbReference>
<dbReference type="GO" id="GO:0009279">
    <property type="term" value="C:cell outer membrane"/>
    <property type="evidence" value="ECO:0007669"/>
    <property type="project" value="UniProtKB-SubCell"/>
</dbReference>
<keyword evidence="9" id="KW-0406">Ion transport</keyword>
<evidence type="ECO:0000256" key="2">
    <source>
        <dbReference type="ARBA" id="ARBA00009810"/>
    </source>
</evidence>
<dbReference type="SUPFAM" id="SSF56935">
    <property type="entry name" value="Porins"/>
    <property type="match status" value="1"/>
</dbReference>
<dbReference type="RefSeq" id="WP_046518506.1">
    <property type="nucleotide sequence ID" value="NZ_LAVS01000002.1"/>
</dbReference>
<dbReference type="Pfam" id="PF00593">
    <property type="entry name" value="TonB_dep_Rec_b-barrel"/>
    <property type="match status" value="1"/>
</dbReference>
<evidence type="ECO:0000256" key="13">
    <source>
        <dbReference type="ARBA" id="ARBA00023237"/>
    </source>
</evidence>
<comment type="subcellular location">
    <subcellularLocation>
        <location evidence="1 14">Cell outer membrane</location>
        <topology evidence="1 14">Multi-pass membrane protein</topology>
    </subcellularLocation>
</comment>
<evidence type="ECO:0000256" key="15">
    <source>
        <dbReference type="RuleBase" id="RU003357"/>
    </source>
</evidence>
<dbReference type="InterPro" id="IPR010105">
    <property type="entry name" value="TonB_sidphr_rcpt"/>
</dbReference>
<keyword evidence="10 15" id="KW-0798">TonB box</keyword>
<dbReference type="PROSITE" id="PS52016">
    <property type="entry name" value="TONB_DEPENDENT_REC_3"/>
    <property type="match status" value="1"/>
</dbReference>
<keyword evidence="13 14" id="KW-0998">Cell outer membrane</keyword>
<evidence type="ECO:0000256" key="10">
    <source>
        <dbReference type="ARBA" id="ARBA00023077"/>
    </source>
</evidence>
<dbReference type="AlphaFoldDB" id="A0A3P3QEI9"/>
<dbReference type="InterPro" id="IPR012910">
    <property type="entry name" value="Plug_dom"/>
</dbReference>
<evidence type="ECO:0000256" key="12">
    <source>
        <dbReference type="ARBA" id="ARBA00023170"/>
    </source>
</evidence>
<feature type="chain" id="PRO_5018786918" evidence="16">
    <location>
        <begin position="35"/>
        <end position="782"/>
    </location>
</feature>
<accession>A0A3P3QEI9</accession>
<feature type="domain" description="TonB-dependent receptor plug" evidence="18">
    <location>
        <begin position="75"/>
        <end position="174"/>
    </location>
</feature>
<dbReference type="NCBIfam" id="NF007349">
    <property type="entry name" value="PRK09840.1"/>
    <property type="match status" value="1"/>
</dbReference>
<evidence type="ECO:0000256" key="4">
    <source>
        <dbReference type="ARBA" id="ARBA00022452"/>
    </source>
</evidence>
<sequence length="782" mass="83413">MAFITAKKHQQVARFNTTLLASAFALALPATATADQQDAASKNDTQLDAVVVTADAVEAKYKAEKASSTKLTQPLVNTPQTLVVVKKELFQQQAATTLSDTLRNTPGITMLMGENGNTATGDSIFMRGFDTQGSIFVDGIRDLGTISRDTFNTEQVEIAKGPAGADNGRGSSSGYINLSSKQATQEEFTTGNLTLGSGSHKRATVDLNRQLSDTSAIRVNLLKQDSGVVDRDEVEDNKTGIATSFALGLGTATRTYLNLFYVDQTNLPDGGIPTVGLEGYYNAAFDADPSGTFPNGGPNAGKTLAPVDSSNFYGSKNDFDDVKATMVTAKIEHDLSDKTTIRNTSRFGQSSQDYVLTGVNAITTTTGTGADAVAIADPANWTIARSRQGKDQQNQILTNQTQLNSSVEVAGLTHDISSGIEFIYESQRNNTLALPTGSTQVAANLYNPSTDDIFVNPVHTGASTDGSTLTSGIYLLDTIHLNEQWQFNASARFEHYKTETDIVTIQGTATPQIIPVGTKLGSSVEASDNLASYKLGALYKPASNGSVYLSYATSQLPPGGSNFTLSETAGNINNPNLDPQKGTNLELGTKWDLLNEKLALTAAVFKSTNENEIATDPDGTAVQVGEREVQGVELGLVGAITSAWQISAGAAYMDSEITRGNRSGTNLTDGGVIQWTPEVTFTLWNSYELPVGLTLGGGVRYVDTVSRSSSTILNLAKTSVVEVPEYWVVDAMASYPVTPYVDVQLNVYNLLDEDYMSALNNGGSRYYLGTPRSFRLGVNVQF</sequence>
<keyword evidence="11 14" id="KW-0472">Membrane</keyword>
<keyword evidence="5" id="KW-0410">Iron transport</keyword>
<keyword evidence="3 14" id="KW-0813">Transport</keyword>
<evidence type="ECO:0000256" key="16">
    <source>
        <dbReference type="SAM" id="SignalP"/>
    </source>
</evidence>
<comment type="similarity">
    <text evidence="2 14 15">Belongs to the TonB-dependent receptor family.</text>
</comment>
<proteinExistence type="inferred from homology"/>
<evidence type="ECO:0000256" key="14">
    <source>
        <dbReference type="PROSITE-ProRule" id="PRU01360"/>
    </source>
</evidence>
<gene>
    <name evidence="19" type="ORF">EIK76_13955</name>
</gene>
<evidence type="ECO:0000259" key="17">
    <source>
        <dbReference type="Pfam" id="PF00593"/>
    </source>
</evidence>
<feature type="signal peptide" evidence="16">
    <location>
        <begin position="1"/>
        <end position="34"/>
    </location>
</feature>
<dbReference type="GO" id="GO:0015891">
    <property type="term" value="P:siderophore transport"/>
    <property type="evidence" value="ECO:0007669"/>
    <property type="project" value="InterPro"/>
</dbReference>
<evidence type="ECO:0000256" key="6">
    <source>
        <dbReference type="ARBA" id="ARBA00022692"/>
    </source>
</evidence>
<comment type="caution">
    <text evidence="19">The sequence shown here is derived from an EMBL/GenBank/DDBJ whole genome shotgun (WGS) entry which is preliminary data.</text>
</comment>
<dbReference type="OrthoDB" id="9790771at2"/>
<evidence type="ECO:0000256" key="3">
    <source>
        <dbReference type="ARBA" id="ARBA00022448"/>
    </source>
</evidence>
<dbReference type="PANTHER" id="PTHR32552">
    <property type="entry name" value="FERRICHROME IRON RECEPTOR-RELATED"/>
    <property type="match status" value="1"/>
</dbReference>
<keyword evidence="6 14" id="KW-0812">Transmembrane</keyword>
<dbReference type="NCBIfam" id="TIGR01783">
    <property type="entry name" value="TonB-siderophor"/>
    <property type="match status" value="1"/>
</dbReference>
<keyword evidence="8" id="KW-0408">Iron</keyword>
<dbReference type="GO" id="GO:0038023">
    <property type="term" value="F:signaling receptor activity"/>
    <property type="evidence" value="ECO:0007669"/>
    <property type="project" value="InterPro"/>
</dbReference>
<dbReference type="Gene3D" id="2.40.170.20">
    <property type="entry name" value="TonB-dependent receptor, beta-barrel domain"/>
    <property type="match status" value="1"/>
</dbReference>
<evidence type="ECO:0000256" key="1">
    <source>
        <dbReference type="ARBA" id="ARBA00004571"/>
    </source>
</evidence>
<evidence type="ECO:0000256" key="8">
    <source>
        <dbReference type="ARBA" id="ARBA00023004"/>
    </source>
</evidence>
<organism evidence="19 20">
    <name type="scientific">Rheinheimera mesophila</name>
    <dbReference type="NCBI Taxonomy" id="1547515"/>
    <lineage>
        <taxon>Bacteria</taxon>
        <taxon>Pseudomonadati</taxon>
        <taxon>Pseudomonadota</taxon>
        <taxon>Gammaproteobacteria</taxon>
        <taxon>Chromatiales</taxon>
        <taxon>Chromatiaceae</taxon>
        <taxon>Rheinheimera</taxon>
    </lineage>
</organism>
<name>A0A3P3QEI9_9GAMM</name>
<dbReference type="PANTHER" id="PTHR32552:SF89">
    <property type="entry name" value="CATECHOLATE SIDEROPHORE RECEPTOR FIU"/>
    <property type="match status" value="1"/>
</dbReference>
<dbReference type="EMBL" id="RRCF01000004">
    <property type="protein sequence ID" value="RRJ19551.1"/>
    <property type="molecule type" value="Genomic_DNA"/>
</dbReference>
<evidence type="ECO:0000256" key="9">
    <source>
        <dbReference type="ARBA" id="ARBA00023065"/>
    </source>
</evidence>
<reference evidence="19 20" key="1">
    <citation type="submission" date="2018-11" db="EMBL/GenBank/DDBJ databases">
        <title>Draft genome analysis of Rheinheimera mesophila isolated from an industrial waste site.</title>
        <authorList>
            <person name="Yu Q."/>
            <person name="Qi Y."/>
            <person name="Zhang H."/>
            <person name="Lu Y."/>
            <person name="Pu J."/>
        </authorList>
    </citation>
    <scope>NUCLEOTIDE SEQUENCE [LARGE SCALE GENOMIC DNA]</scope>
    <source>
        <strain evidence="19 20">IITR13</strain>
    </source>
</reference>
<keyword evidence="20" id="KW-1185">Reference proteome</keyword>
<keyword evidence="12 19" id="KW-0675">Receptor</keyword>
<dbReference type="InterPro" id="IPR037066">
    <property type="entry name" value="Plug_dom_sf"/>
</dbReference>